<comment type="caution">
    <text evidence="1">The sequence shown here is derived from an EMBL/GenBank/DDBJ whole genome shotgun (WGS) entry which is preliminary data.</text>
</comment>
<name>A0A1D1UMP3_RAMVA</name>
<protein>
    <submittedName>
        <fullName evidence="1">Uncharacterized protein</fullName>
    </submittedName>
</protein>
<keyword evidence="2" id="KW-1185">Reference proteome</keyword>
<sequence length="181" mass="20998">MPNRLYDECVRSTMINCLLRVRNDRGHESRSDIQPLLWHNQHFRKLSHCEKFVLASNVASRRFMIRRQKRAWQLVHYPLHSRNQFSCRQTEKNLYSGQLNIIIAFTDTEKVFGVRHDSMVSMLRGVSTPGDGSSLTATAVVFLGLIVKRSIIDPTVIHYRSATRALRRTDDELCAETLVRD</sequence>
<dbReference type="AlphaFoldDB" id="A0A1D1UMP3"/>
<reference evidence="1 2" key="1">
    <citation type="journal article" date="2016" name="Nat. Commun.">
        <title>Extremotolerant tardigrade genome and improved radiotolerance of human cultured cells by tardigrade-unique protein.</title>
        <authorList>
            <person name="Hashimoto T."/>
            <person name="Horikawa D.D."/>
            <person name="Saito Y."/>
            <person name="Kuwahara H."/>
            <person name="Kozuka-Hata H."/>
            <person name="Shin-I T."/>
            <person name="Minakuchi Y."/>
            <person name="Ohishi K."/>
            <person name="Motoyama A."/>
            <person name="Aizu T."/>
            <person name="Enomoto A."/>
            <person name="Kondo K."/>
            <person name="Tanaka S."/>
            <person name="Hara Y."/>
            <person name="Koshikawa S."/>
            <person name="Sagara H."/>
            <person name="Miura T."/>
            <person name="Yokobori S."/>
            <person name="Miyagawa K."/>
            <person name="Suzuki Y."/>
            <person name="Kubo T."/>
            <person name="Oyama M."/>
            <person name="Kohara Y."/>
            <person name="Fujiyama A."/>
            <person name="Arakawa K."/>
            <person name="Katayama T."/>
            <person name="Toyoda A."/>
            <person name="Kunieda T."/>
        </authorList>
    </citation>
    <scope>NUCLEOTIDE SEQUENCE [LARGE SCALE GENOMIC DNA]</scope>
    <source>
        <strain evidence="1 2">YOKOZUNA-1</strain>
    </source>
</reference>
<evidence type="ECO:0000313" key="1">
    <source>
        <dbReference type="EMBL" id="GAU88912.1"/>
    </source>
</evidence>
<proteinExistence type="predicted"/>
<dbReference type="EMBL" id="BDGG01000001">
    <property type="protein sequence ID" value="GAU88912.1"/>
    <property type="molecule type" value="Genomic_DNA"/>
</dbReference>
<dbReference type="Proteomes" id="UP000186922">
    <property type="component" value="Unassembled WGS sequence"/>
</dbReference>
<organism evidence="1 2">
    <name type="scientific">Ramazzottius varieornatus</name>
    <name type="common">Water bear</name>
    <name type="synonym">Tardigrade</name>
    <dbReference type="NCBI Taxonomy" id="947166"/>
    <lineage>
        <taxon>Eukaryota</taxon>
        <taxon>Metazoa</taxon>
        <taxon>Ecdysozoa</taxon>
        <taxon>Tardigrada</taxon>
        <taxon>Eutardigrada</taxon>
        <taxon>Parachela</taxon>
        <taxon>Hypsibioidea</taxon>
        <taxon>Ramazzottiidae</taxon>
        <taxon>Ramazzottius</taxon>
    </lineage>
</organism>
<accession>A0A1D1UMP3</accession>
<evidence type="ECO:0000313" key="2">
    <source>
        <dbReference type="Proteomes" id="UP000186922"/>
    </source>
</evidence>
<gene>
    <name evidence="1" type="primary">RvY_01527-1</name>
    <name evidence="1" type="synonym">RvY_01527.1</name>
    <name evidence="1" type="ORF">RvY_01527</name>
</gene>